<comment type="caution">
    <text evidence="1">The sequence shown here is derived from an EMBL/GenBank/DDBJ whole genome shotgun (WGS) entry which is preliminary data.</text>
</comment>
<dbReference type="EMBL" id="JBHSEI010000002">
    <property type="protein sequence ID" value="MFC4637688.1"/>
    <property type="molecule type" value="Genomic_DNA"/>
</dbReference>
<accession>A0ABV9I6Z2</accession>
<dbReference type="InterPro" id="IPR036388">
    <property type="entry name" value="WH-like_DNA-bd_sf"/>
</dbReference>
<dbReference type="Pfam" id="PF13412">
    <property type="entry name" value="HTH_24"/>
    <property type="match status" value="1"/>
</dbReference>
<keyword evidence="2" id="KW-1185">Reference proteome</keyword>
<dbReference type="InterPro" id="IPR036390">
    <property type="entry name" value="WH_DNA-bd_sf"/>
</dbReference>
<dbReference type="Proteomes" id="UP001595952">
    <property type="component" value="Unassembled WGS sequence"/>
</dbReference>
<gene>
    <name evidence="1" type="ORF">ACFO0D_04950</name>
</gene>
<dbReference type="RefSeq" id="WP_380060723.1">
    <property type="nucleotide sequence ID" value="NZ_JBHSEI010000002.1"/>
</dbReference>
<dbReference type="Gene3D" id="1.10.10.10">
    <property type="entry name" value="Winged helix-like DNA-binding domain superfamily/Winged helix DNA-binding domain"/>
    <property type="match status" value="1"/>
</dbReference>
<evidence type="ECO:0000313" key="1">
    <source>
        <dbReference type="EMBL" id="MFC4637688.1"/>
    </source>
</evidence>
<name>A0ABV9I6Z2_9DEIO</name>
<dbReference type="InterPro" id="IPR011991">
    <property type="entry name" value="ArsR-like_HTH"/>
</dbReference>
<organism evidence="1 2">
    <name type="scientific">Deinococcus hohokamensis</name>
    <dbReference type="NCBI Taxonomy" id="309883"/>
    <lineage>
        <taxon>Bacteria</taxon>
        <taxon>Thermotogati</taxon>
        <taxon>Deinococcota</taxon>
        <taxon>Deinococci</taxon>
        <taxon>Deinococcales</taxon>
        <taxon>Deinococcaceae</taxon>
        <taxon>Deinococcus</taxon>
    </lineage>
</organism>
<sequence>MDVEPRQHLIEHLKRKGPTSIRELMEAVHLSENAVRHHLHALEREGYVCRDSLAHAEGAGRPPVLYALTEKAEHLFPKHYAELLALVLAEADHQAVLQPLLDSLVRRLAAQIQPAVAHLDPAARLQITAAQLHLGGNLSELKATPGGWEFRAYNCPYLKAGQQFEAICDMVPQVIALATGLPAERPACQRDGFPACQLTIGRC</sequence>
<dbReference type="CDD" id="cd00090">
    <property type="entry name" value="HTH_ARSR"/>
    <property type="match status" value="1"/>
</dbReference>
<proteinExistence type="predicted"/>
<dbReference type="SUPFAM" id="SSF46785">
    <property type="entry name" value="Winged helix' DNA-binding domain"/>
    <property type="match status" value="1"/>
</dbReference>
<protein>
    <submittedName>
        <fullName evidence="1">Helix-turn-helix transcriptional regulator</fullName>
    </submittedName>
</protein>
<reference evidence="2" key="1">
    <citation type="journal article" date="2019" name="Int. J. Syst. Evol. Microbiol.">
        <title>The Global Catalogue of Microorganisms (GCM) 10K type strain sequencing project: providing services to taxonomists for standard genome sequencing and annotation.</title>
        <authorList>
            <consortium name="The Broad Institute Genomics Platform"/>
            <consortium name="The Broad Institute Genome Sequencing Center for Infectious Disease"/>
            <person name="Wu L."/>
            <person name="Ma J."/>
        </authorList>
    </citation>
    <scope>NUCLEOTIDE SEQUENCE [LARGE SCALE GENOMIC DNA]</scope>
    <source>
        <strain evidence="2">CCUG 55995</strain>
    </source>
</reference>
<evidence type="ECO:0000313" key="2">
    <source>
        <dbReference type="Proteomes" id="UP001595952"/>
    </source>
</evidence>